<dbReference type="PANTHER" id="PTHR42188">
    <property type="entry name" value="23S RRNA-SPECIFIC ENDONUCLEASE VAPC20"/>
    <property type="match status" value="1"/>
</dbReference>
<comment type="caution">
    <text evidence="2">The sequence shown here is derived from an EMBL/GenBank/DDBJ whole genome shotgun (WGS) entry which is preliminary data.</text>
</comment>
<proteinExistence type="predicted"/>
<dbReference type="Proteomes" id="UP000249467">
    <property type="component" value="Unassembled WGS sequence"/>
</dbReference>
<evidence type="ECO:0000313" key="2">
    <source>
        <dbReference type="EMBL" id="PZO36407.1"/>
    </source>
</evidence>
<dbReference type="Gene3D" id="3.40.50.1010">
    <property type="entry name" value="5'-nuclease"/>
    <property type="match status" value="1"/>
</dbReference>
<feature type="domain" description="PIN" evidence="1">
    <location>
        <begin position="6"/>
        <end position="134"/>
    </location>
</feature>
<reference evidence="2 3" key="2">
    <citation type="submission" date="2018-06" db="EMBL/GenBank/DDBJ databases">
        <title>Metagenomic assembly of (sub)arctic Cyanobacteria and their associated microbiome from non-axenic cultures.</title>
        <authorList>
            <person name="Baurain D."/>
        </authorList>
    </citation>
    <scope>NUCLEOTIDE SEQUENCE [LARGE SCALE GENOMIC DNA]</scope>
    <source>
        <strain evidence="2">ULC066bin1</strain>
    </source>
</reference>
<dbReference type="InterPro" id="IPR002716">
    <property type="entry name" value="PIN_dom"/>
</dbReference>
<evidence type="ECO:0000259" key="1">
    <source>
        <dbReference type="Pfam" id="PF01850"/>
    </source>
</evidence>
<gene>
    <name evidence="2" type="ORF">DCF19_21655</name>
</gene>
<protein>
    <submittedName>
        <fullName evidence="2">VapC toxin family PIN domain ribonuclease</fullName>
    </submittedName>
</protein>
<reference evidence="2 3" key="1">
    <citation type="submission" date="2018-04" db="EMBL/GenBank/DDBJ databases">
        <authorList>
            <person name="Go L.Y."/>
            <person name="Mitchell J.A."/>
        </authorList>
    </citation>
    <scope>NUCLEOTIDE SEQUENCE [LARGE SCALE GENOMIC DNA]</scope>
    <source>
        <strain evidence="2">ULC066bin1</strain>
    </source>
</reference>
<dbReference type="GO" id="GO:0016075">
    <property type="term" value="P:rRNA catabolic process"/>
    <property type="evidence" value="ECO:0007669"/>
    <property type="project" value="TreeGrafter"/>
</dbReference>
<dbReference type="PANTHER" id="PTHR42188:SF1">
    <property type="entry name" value="23S RRNA-SPECIFIC ENDONUCLEASE VAPC20"/>
    <property type="match status" value="1"/>
</dbReference>
<dbReference type="AlphaFoldDB" id="A0A2W4VYQ7"/>
<dbReference type="GO" id="GO:0004521">
    <property type="term" value="F:RNA endonuclease activity"/>
    <property type="evidence" value="ECO:0007669"/>
    <property type="project" value="InterPro"/>
</dbReference>
<organism evidence="2 3">
    <name type="scientific">Pseudanabaena frigida</name>
    <dbReference type="NCBI Taxonomy" id="945775"/>
    <lineage>
        <taxon>Bacteria</taxon>
        <taxon>Bacillati</taxon>
        <taxon>Cyanobacteriota</taxon>
        <taxon>Cyanophyceae</taxon>
        <taxon>Pseudanabaenales</taxon>
        <taxon>Pseudanabaenaceae</taxon>
        <taxon>Pseudanabaena</taxon>
    </lineage>
</organism>
<sequence length="139" mass="16083">MKPELFVDTSGWANLIDISQPFHLLSAKAYQNARSQKHKIITTSYIITELVALLYSPLRIPRPKAIAFIQSLKTSPYVEVIHISKEIDTKAWELLINRQDKEWSLVDCSSFIVMQDRKITESLTNDHHFEQAGFIRLLK</sequence>
<dbReference type="SUPFAM" id="SSF88723">
    <property type="entry name" value="PIN domain-like"/>
    <property type="match status" value="1"/>
</dbReference>
<accession>A0A2W4VYQ7</accession>
<evidence type="ECO:0000313" key="3">
    <source>
        <dbReference type="Proteomes" id="UP000249467"/>
    </source>
</evidence>
<dbReference type="EMBL" id="QBML01000041">
    <property type="protein sequence ID" value="PZO36407.1"/>
    <property type="molecule type" value="Genomic_DNA"/>
</dbReference>
<dbReference type="InterPro" id="IPR039018">
    <property type="entry name" value="VapC20-like"/>
</dbReference>
<dbReference type="Pfam" id="PF01850">
    <property type="entry name" value="PIN"/>
    <property type="match status" value="1"/>
</dbReference>
<name>A0A2W4VYQ7_9CYAN</name>
<dbReference type="InterPro" id="IPR029060">
    <property type="entry name" value="PIN-like_dom_sf"/>
</dbReference>